<feature type="transmembrane region" description="Helical" evidence="2">
    <location>
        <begin position="106"/>
        <end position="124"/>
    </location>
</feature>
<evidence type="ECO:0000313" key="4">
    <source>
        <dbReference type="EMBL" id="CAD7704439.1"/>
    </source>
</evidence>
<dbReference type="AlphaFoldDB" id="A0A8S1JA64"/>
<protein>
    <submittedName>
        <fullName evidence="3">Uncharacterized protein</fullName>
    </submittedName>
</protein>
<reference evidence="3" key="1">
    <citation type="submission" date="2020-12" db="EMBL/GenBank/DDBJ databases">
        <authorList>
            <person name="Iha C."/>
        </authorList>
    </citation>
    <scope>NUCLEOTIDE SEQUENCE</scope>
</reference>
<accession>A0A8S1JA64</accession>
<comment type="caution">
    <text evidence="3">The sequence shown here is derived from an EMBL/GenBank/DDBJ whole genome shotgun (WGS) entry which is preliminary data.</text>
</comment>
<dbReference type="Pfam" id="PF11255">
    <property type="entry name" value="DUF3054"/>
    <property type="match status" value="1"/>
</dbReference>
<name>A0A8S1JA64_9CHLO</name>
<feature type="compositionally biased region" description="Low complexity" evidence="1">
    <location>
        <begin position="21"/>
        <end position="39"/>
    </location>
</feature>
<dbReference type="EMBL" id="CAJHUC010002833">
    <property type="protein sequence ID" value="CAD7704439.1"/>
    <property type="molecule type" value="Genomic_DNA"/>
</dbReference>
<evidence type="ECO:0000256" key="2">
    <source>
        <dbReference type="SAM" id="Phobius"/>
    </source>
</evidence>
<feature type="transmembrane region" description="Helical" evidence="2">
    <location>
        <begin position="136"/>
        <end position="155"/>
    </location>
</feature>
<organism evidence="3 5">
    <name type="scientific">Ostreobium quekettii</name>
    <dbReference type="NCBI Taxonomy" id="121088"/>
    <lineage>
        <taxon>Eukaryota</taxon>
        <taxon>Viridiplantae</taxon>
        <taxon>Chlorophyta</taxon>
        <taxon>core chlorophytes</taxon>
        <taxon>Ulvophyceae</taxon>
        <taxon>TCBD clade</taxon>
        <taxon>Bryopsidales</taxon>
        <taxon>Ostreobineae</taxon>
        <taxon>Ostreobiaceae</taxon>
        <taxon>Ostreobium</taxon>
    </lineage>
</organism>
<sequence>MQALAVGALRTRAWRLAVPTSGVSRAGRASARSARASGESGNGVPPAQESSSRAAAPVRDPAKRGPGGPRGEPIKVVPIETAGKEAWAGVAAVDKGEDTMGSVMRVGLLVVGDAVGLLIFAAIGRISHGEVLSLETIGTVLPFWIGWFAAAGLLGGYGKAARGEEGVLASAGAAAKCWAVGTPAGLLLRSLFKGQLPPTSFAIVSCVATGAIMVGWRTALTAKAPLKKLAPETSAGKGNRKGNAFEFLSLLGSLTKRW</sequence>
<feature type="transmembrane region" description="Helical" evidence="2">
    <location>
        <begin position="167"/>
        <end position="188"/>
    </location>
</feature>
<feature type="region of interest" description="Disordered" evidence="1">
    <location>
        <begin position="20"/>
        <end position="75"/>
    </location>
</feature>
<proteinExistence type="predicted"/>
<dbReference type="EMBL" id="CAJHUC010001283">
    <property type="protein sequence ID" value="CAD7700509.1"/>
    <property type="molecule type" value="Genomic_DNA"/>
</dbReference>
<keyword evidence="5" id="KW-1185">Reference proteome</keyword>
<dbReference type="PANTHER" id="PTHR35283">
    <property type="entry name" value="T12C22.21 PROTEIN"/>
    <property type="match status" value="1"/>
</dbReference>
<feature type="transmembrane region" description="Helical" evidence="2">
    <location>
        <begin position="200"/>
        <end position="220"/>
    </location>
</feature>
<evidence type="ECO:0000256" key="1">
    <source>
        <dbReference type="SAM" id="MobiDB-lite"/>
    </source>
</evidence>
<dbReference type="Proteomes" id="UP000708148">
    <property type="component" value="Unassembled WGS sequence"/>
</dbReference>
<gene>
    <name evidence="3" type="ORF">OSTQU699_LOCUS5868</name>
    <name evidence="4" type="ORF">OSTQU699_LOCUS9794</name>
</gene>
<evidence type="ECO:0000313" key="3">
    <source>
        <dbReference type="EMBL" id="CAD7700509.1"/>
    </source>
</evidence>
<keyword evidence="2" id="KW-0472">Membrane</keyword>
<dbReference type="OrthoDB" id="2015146at2759"/>
<keyword evidence="2" id="KW-0812">Transmembrane</keyword>
<dbReference type="PANTHER" id="PTHR35283:SF3">
    <property type="entry name" value="T12C22.21 PROTEIN"/>
    <property type="match status" value="1"/>
</dbReference>
<dbReference type="InterPro" id="IPR021414">
    <property type="entry name" value="DUF3054"/>
</dbReference>
<keyword evidence="2" id="KW-1133">Transmembrane helix</keyword>
<evidence type="ECO:0000313" key="5">
    <source>
        <dbReference type="Proteomes" id="UP000708148"/>
    </source>
</evidence>